<dbReference type="Proteomes" id="UP000004968">
    <property type="component" value="Unassembled WGS sequence"/>
</dbReference>
<dbReference type="AlphaFoldDB" id="D3APH9"/>
<comment type="caution">
    <text evidence="1">The sequence shown here is derived from an EMBL/GenBank/DDBJ whole genome shotgun (WGS) entry which is preliminary data.</text>
</comment>
<dbReference type="HOGENOM" id="CLU_3153683_0_0_9"/>
<sequence length="48" mass="5315">MRIVSGSIDNAGSEVLCILLQPPSIDIKSSIKKVMTGNHFCFNFSPYR</sequence>
<proteinExistence type="predicted"/>
<gene>
    <name evidence="1" type="ORF">CLOSTHATH_05530</name>
</gene>
<protein>
    <submittedName>
        <fullName evidence="1">Uncharacterized protein</fullName>
    </submittedName>
</protein>
<accession>D3APH9</accession>
<dbReference type="EMBL" id="ACIO01000584">
    <property type="protein sequence ID" value="EFC96277.1"/>
    <property type="molecule type" value="Genomic_DNA"/>
</dbReference>
<evidence type="ECO:0000313" key="1">
    <source>
        <dbReference type="EMBL" id="EFC96277.1"/>
    </source>
</evidence>
<organism evidence="1 2">
    <name type="scientific">Hungatella hathewayi DSM 13479</name>
    <dbReference type="NCBI Taxonomy" id="566550"/>
    <lineage>
        <taxon>Bacteria</taxon>
        <taxon>Bacillati</taxon>
        <taxon>Bacillota</taxon>
        <taxon>Clostridia</taxon>
        <taxon>Lachnospirales</taxon>
        <taxon>Lachnospiraceae</taxon>
        <taxon>Hungatella</taxon>
    </lineage>
</organism>
<name>D3APH9_9FIRM</name>
<evidence type="ECO:0000313" key="2">
    <source>
        <dbReference type="Proteomes" id="UP000004968"/>
    </source>
</evidence>
<reference evidence="1 2" key="1">
    <citation type="submission" date="2010-01" db="EMBL/GenBank/DDBJ databases">
        <authorList>
            <person name="Weinstock G."/>
            <person name="Sodergren E."/>
            <person name="Clifton S."/>
            <person name="Fulton L."/>
            <person name="Fulton B."/>
            <person name="Courtney L."/>
            <person name="Fronick C."/>
            <person name="Harrison M."/>
            <person name="Strong C."/>
            <person name="Farmer C."/>
            <person name="Delahaunty K."/>
            <person name="Markovic C."/>
            <person name="Hall O."/>
            <person name="Minx P."/>
            <person name="Tomlinson C."/>
            <person name="Mitreva M."/>
            <person name="Nelson J."/>
            <person name="Hou S."/>
            <person name="Wollam A."/>
            <person name="Pepin K.H."/>
            <person name="Johnson M."/>
            <person name="Bhonagiri V."/>
            <person name="Nash W.E."/>
            <person name="Warren W."/>
            <person name="Chinwalla A."/>
            <person name="Mardis E.R."/>
            <person name="Wilson R.K."/>
        </authorList>
    </citation>
    <scope>NUCLEOTIDE SEQUENCE [LARGE SCALE GENOMIC DNA]</scope>
    <source>
        <strain evidence="1 2">DSM 13479</strain>
    </source>
</reference>